<comment type="similarity">
    <text evidence="1">Belongs to the ARG7 family.</text>
</comment>
<name>A0A484MX25_9ASTE</name>
<evidence type="ECO:0000256" key="1">
    <source>
        <dbReference type="ARBA" id="ARBA00006974"/>
    </source>
</evidence>
<dbReference type="AlphaFoldDB" id="A0A484MX25"/>
<dbReference type="Pfam" id="PF02519">
    <property type="entry name" value="Auxin_inducible"/>
    <property type="match status" value="1"/>
</dbReference>
<evidence type="ECO:0008006" key="5">
    <source>
        <dbReference type="Google" id="ProtNLM"/>
    </source>
</evidence>
<dbReference type="PANTHER" id="PTHR31374">
    <property type="entry name" value="AUXIN-INDUCED PROTEIN-LIKE-RELATED"/>
    <property type="match status" value="1"/>
</dbReference>
<evidence type="ECO:0000313" key="3">
    <source>
        <dbReference type="EMBL" id="VFQ92558.1"/>
    </source>
</evidence>
<dbReference type="Proteomes" id="UP000595140">
    <property type="component" value="Unassembled WGS sequence"/>
</dbReference>
<reference evidence="3 4" key="1">
    <citation type="submission" date="2018-04" db="EMBL/GenBank/DDBJ databases">
        <authorList>
            <person name="Vogel A."/>
        </authorList>
    </citation>
    <scope>NUCLEOTIDE SEQUENCE [LARGE SCALE GENOMIC DNA]</scope>
</reference>
<feature type="region of interest" description="Disordered" evidence="2">
    <location>
        <begin position="175"/>
        <end position="201"/>
    </location>
</feature>
<accession>A0A484MX25</accession>
<dbReference type="PANTHER" id="PTHR31374:SF426">
    <property type="entry name" value="AUXIN-RESPONSIVE PROTEIN SAUR41-LIKE"/>
    <property type="match status" value="1"/>
</dbReference>
<organism evidence="3 4">
    <name type="scientific">Cuscuta campestris</name>
    <dbReference type="NCBI Taxonomy" id="132261"/>
    <lineage>
        <taxon>Eukaryota</taxon>
        <taxon>Viridiplantae</taxon>
        <taxon>Streptophyta</taxon>
        <taxon>Embryophyta</taxon>
        <taxon>Tracheophyta</taxon>
        <taxon>Spermatophyta</taxon>
        <taxon>Magnoliopsida</taxon>
        <taxon>eudicotyledons</taxon>
        <taxon>Gunneridae</taxon>
        <taxon>Pentapetalae</taxon>
        <taxon>asterids</taxon>
        <taxon>lamiids</taxon>
        <taxon>Solanales</taxon>
        <taxon>Convolvulaceae</taxon>
        <taxon>Cuscuteae</taxon>
        <taxon>Cuscuta</taxon>
        <taxon>Cuscuta subgen. Grammica</taxon>
        <taxon>Cuscuta sect. Cleistogrammica</taxon>
    </lineage>
</organism>
<dbReference type="InterPro" id="IPR003676">
    <property type="entry name" value="SAUR_fam"/>
</dbReference>
<dbReference type="GO" id="GO:0009733">
    <property type="term" value="P:response to auxin"/>
    <property type="evidence" value="ECO:0007669"/>
    <property type="project" value="InterPro"/>
</dbReference>
<dbReference type="OrthoDB" id="1916968at2759"/>
<gene>
    <name evidence="3" type="ORF">CCAM_LOCUS34334</name>
</gene>
<dbReference type="EMBL" id="OOIL02004591">
    <property type="protein sequence ID" value="VFQ92558.1"/>
    <property type="molecule type" value="Genomic_DNA"/>
</dbReference>
<proteinExistence type="inferred from homology"/>
<evidence type="ECO:0000313" key="4">
    <source>
        <dbReference type="Proteomes" id="UP000595140"/>
    </source>
</evidence>
<sequence length="201" mass="21279">MEGDGARGKGGGGGGKVTGIRHIVRLKEILHKWHNVTLGHKAAAAAKREGRPLLTPPLPPPPPPAPCGGGISPAICKRLMMAGGGCSQWDSDEESCASPNPPAGIPRGYLAVYVGPERRRFIVPTSYLGDPLFKVLLEKVEEEFGFDHGGALTIPCETETFKYLLKCMETHEREQQLVDPQQHPAGSCCGGGDAAPSHTGN</sequence>
<protein>
    <recommendedName>
        <fullName evidence="5">Auxin-responsive protein</fullName>
    </recommendedName>
</protein>
<evidence type="ECO:0000256" key="2">
    <source>
        <dbReference type="SAM" id="MobiDB-lite"/>
    </source>
</evidence>
<keyword evidence="4" id="KW-1185">Reference proteome</keyword>